<keyword evidence="1" id="KW-1133">Transmembrane helix</keyword>
<comment type="caution">
    <text evidence="2">The sequence shown here is derived from an EMBL/GenBank/DDBJ whole genome shotgun (WGS) entry which is preliminary data.</text>
</comment>
<feature type="transmembrane region" description="Helical" evidence="1">
    <location>
        <begin position="32"/>
        <end position="50"/>
    </location>
</feature>
<dbReference type="EMBL" id="JBANRG010000041">
    <property type="protein sequence ID" value="KAK7447400.1"/>
    <property type="molecule type" value="Genomic_DNA"/>
</dbReference>
<name>A0ABR1J685_9AGAR</name>
<protein>
    <submittedName>
        <fullName evidence="2">Uncharacterized protein</fullName>
    </submittedName>
</protein>
<reference evidence="2 3" key="1">
    <citation type="submission" date="2024-01" db="EMBL/GenBank/DDBJ databases">
        <title>A draft genome for the cacao thread blight pathogen Marasmiellus scandens.</title>
        <authorList>
            <person name="Baruah I.K."/>
            <person name="Leung J."/>
            <person name="Bukari Y."/>
            <person name="Amoako-Attah I."/>
            <person name="Meinhardt L.W."/>
            <person name="Bailey B.A."/>
            <person name="Cohen S.P."/>
        </authorList>
    </citation>
    <scope>NUCLEOTIDE SEQUENCE [LARGE SCALE GENOMIC DNA]</scope>
    <source>
        <strain evidence="2 3">GH-19</strain>
    </source>
</reference>
<gene>
    <name evidence="2" type="ORF">VKT23_014110</name>
</gene>
<evidence type="ECO:0000313" key="3">
    <source>
        <dbReference type="Proteomes" id="UP001498398"/>
    </source>
</evidence>
<keyword evidence="1" id="KW-0472">Membrane</keyword>
<sequence>MVIPTLNSMSDINSFLAELSQIGSANSSALTSYVYVTVGLISTLFIMMLFRLRYPCVTVSGLEDFVHGLKEGIETCRREEVPTVDFEPQFRRINRQLFDIKIDNNKLIFRWSTAHVYIISLFKILRTVIICYEEAQALQISILVRVFPIK</sequence>
<evidence type="ECO:0000313" key="2">
    <source>
        <dbReference type="EMBL" id="KAK7447400.1"/>
    </source>
</evidence>
<organism evidence="2 3">
    <name type="scientific">Marasmiellus scandens</name>
    <dbReference type="NCBI Taxonomy" id="2682957"/>
    <lineage>
        <taxon>Eukaryota</taxon>
        <taxon>Fungi</taxon>
        <taxon>Dikarya</taxon>
        <taxon>Basidiomycota</taxon>
        <taxon>Agaricomycotina</taxon>
        <taxon>Agaricomycetes</taxon>
        <taxon>Agaricomycetidae</taxon>
        <taxon>Agaricales</taxon>
        <taxon>Marasmiineae</taxon>
        <taxon>Omphalotaceae</taxon>
        <taxon>Marasmiellus</taxon>
    </lineage>
</organism>
<keyword evidence="1" id="KW-0812">Transmembrane</keyword>
<evidence type="ECO:0000256" key="1">
    <source>
        <dbReference type="SAM" id="Phobius"/>
    </source>
</evidence>
<keyword evidence="3" id="KW-1185">Reference proteome</keyword>
<dbReference type="Proteomes" id="UP001498398">
    <property type="component" value="Unassembled WGS sequence"/>
</dbReference>
<accession>A0ABR1J685</accession>
<proteinExistence type="predicted"/>